<feature type="repeat" description="TPR" evidence="1">
    <location>
        <begin position="503"/>
        <end position="536"/>
    </location>
</feature>
<dbReference type="InterPro" id="IPR016032">
    <property type="entry name" value="Sig_transdc_resp-reg_C-effctor"/>
</dbReference>
<dbReference type="InterPro" id="IPR027417">
    <property type="entry name" value="P-loop_NTPase"/>
</dbReference>
<dbReference type="InterPro" id="IPR058852">
    <property type="entry name" value="HTH_77"/>
</dbReference>
<name>Q1ARX2_RUBXD</name>
<dbReference type="Gene3D" id="3.40.50.300">
    <property type="entry name" value="P-loop containing nucleotide triphosphate hydrolases"/>
    <property type="match status" value="1"/>
</dbReference>
<evidence type="ECO:0000313" key="4">
    <source>
        <dbReference type="EMBL" id="ABG05856.1"/>
    </source>
</evidence>
<dbReference type="eggNOG" id="COG3903">
    <property type="taxonomic scope" value="Bacteria"/>
</dbReference>
<dbReference type="SUPFAM" id="SSF46894">
    <property type="entry name" value="C-terminal effector domain of the bipartite response regulators"/>
    <property type="match status" value="1"/>
</dbReference>
<dbReference type="STRING" id="266117.Rxyl_2946"/>
<keyword evidence="1" id="KW-0802">TPR repeat</keyword>
<dbReference type="SMART" id="SM00421">
    <property type="entry name" value="HTH_LUXR"/>
    <property type="match status" value="1"/>
</dbReference>
<dbReference type="Gene3D" id="1.25.40.10">
    <property type="entry name" value="Tetratricopeptide repeat domain"/>
    <property type="match status" value="1"/>
</dbReference>
<dbReference type="AlphaFoldDB" id="Q1ARX2"/>
<dbReference type="PROSITE" id="PS50043">
    <property type="entry name" value="HTH_LUXR_2"/>
    <property type="match status" value="1"/>
</dbReference>
<dbReference type="KEGG" id="rxy:Rxyl_2946"/>
<dbReference type="eggNOG" id="COG2197">
    <property type="taxonomic scope" value="Bacteria"/>
</dbReference>
<dbReference type="GO" id="GO:0006355">
    <property type="term" value="P:regulation of DNA-templated transcription"/>
    <property type="evidence" value="ECO:0007669"/>
    <property type="project" value="InterPro"/>
</dbReference>
<dbReference type="InterPro" id="IPR000792">
    <property type="entry name" value="Tscrpt_reg_LuxR_C"/>
</dbReference>
<evidence type="ECO:0000256" key="2">
    <source>
        <dbReference type="SAM" id="MobiDB-lite"/>
    </source>
</evidence>
<protein>
    <submittedName>
        <fullName evidence="4">Transcriptional regulator, LuxR family</fullName>
    </submittedName>
</protein>
<dbReference type="PRINTS" id="PR00038">
    <property type="entry name" value="HTHLUXR"/>
</dbReference>
<reference evidence="4 5" key="1">
    <citation type="submission" date="2006-06" db="EMBL/GenBank/DDBJ databases">
        <title>Complete sequence of Rubrobacter xylanophilus DSM 9941.</title>
        <authorList>
            <consortium name="US DOE Joint Genome Institute"/>
            <person name="Copeland A."/>
            <person name="Lucas S."/>
            <person name="Lapidus A."/>
            <person name="Barry K."/>
            <person name="Detter J.C."/>
            <person name="Glavina del Rio T."/>
            <person name="Hammon N."/>
            <person name="Israni S."/>
            <person name="Dalin E."/>
            <person name="Tice H."/>
            <person name="Pitluck S."/>
            <person name="Munk A.C."/>
            <person name="Brettin T."/>
            <person name="Bruce D."/>
            <person name="Han C."/>
            <person name="Tapia R."/>
            <person name="Gilna P."/>
            <person name="Schmutz J."/>
            <person name="Larimer F."/>
            <person name="Land M."/>
            <person name="Hauser L."/>
            <person name="Kyrpides N."/>
            <person name="Lykidis A."/>
            <person name="da Costa M.S."/>
            <person name="Rainey F.A."/>
            <person name="Empadinhas N."/>
            <person name="Jolivet E."/>
            <person name="Battista J.R."/>
            <person name="Richardson P."/>
        </authorList>
    </citation>
    <scope>NUCLEOTIDE SEQUENCE [LARGE SCALE GENOMIC DNA]</scope>
    <source>
        <strain evidence="5">DSM 9941 / NBRC 16129 / PRD-1</strain>
    </source>
</reference>
<dbReference type="Proteomes" id="UP000006637">
    <property type="component" value="Chromosome"/>
</dbReference>
<proteinExistence type="predicted"/>
<dbReference type="PANTHER" id="PTHR47691:SF3">
    <property type="entry name" value="HTH-TYPE TRANSCRIPTIONAL REGULATOR RV0890C-RELATED"/>
    <property type="match status" value="1"/>
</dbReference>
<sequence>MGSGGGQAEAPRAPRGNLPAETSSFVGRERELSEVRALLAGTRLLTLTGPGGCGKTRLALRAAREAAGGFGGAWWVELASLSDPGLVEQAVAGALGVREAPGRSLVGACAERLGSGGALLVLDNCEHLVGACAALAEALLRACPDLKVLATSREALGVAGETVWPVPALSLPPPEEAADPGALARYEATRLFLERAAAAAPGFGLTERSAAEVSRVCRRLDGIPLAIELAAARTRVLSVGQIAERLEGALRLLTGGSRTASPRQRTLRATMDWSYGLLPEGERALFRRLAAFSGGFTLEAAEEVCSGEGIERGEVLDLLSRLVDKSLVVVDRRGGEPRYGLLETVRQYGRERLEESGEGAAVAMRHARCFLRLAEEAGRGMLGPRQTAWLGRLEREHANLRAALAWFREEGEAERGLGMAAALVRFWWYRGYYSEGRAWLEGFLELPGAREAGAVRARALHALGALIYRSADWAGGDAEVVRSRLEESLEIYRGLPGEEPRVAAVLRDLGRLSAQTGDRETARSFLEESLRLDQRSGNEHGLALSRSYLGLLYLLGGDLEAAREHLEAGLEALRRVGDPEEVRTCLWFLIMLACERGDAAAARAHAARMVEGASLLQYRYAAPLVLHAYARLAVEEGRPARALRLAGAADRLGRSIGTSVGPALRDFLRRGLEPAWAALGEERGRAAFEAGRALSLREAAAYALEEGPRGEERGPAGAPLTPRELEVLRLVGEGMTDAQVAGRLFVSTRTVNAHLRSILRKLGVRSRAAAVRLAQERGLLG</sequence>
<dbReference type="SUPFAM" id="SSF48452">
    <property type="entry name" value="TPR-like"/>
    <property type="match status" value="1"/>
</dbReference>
<dbReference type="InterPro" id="IPR036388">
    <property type="entry name" value="WH-like_DNA-bd_sf"/>
</dbReference>
<dbReference type="InterPro" id="IPR019734">
    <property type="entry name" value="TPR_rpt"/>
</dbReference>
<gene>
    <name evidence="4" type="ordered locus">Rxyl_2946</name>
</gene>
<dbReference type="GO" id="GO:0003677">
    <property type="term" value="F:DNA binding"/>
    <property type="evidence" value="ECO:0007669"/>
    <property type="project" value="InterPro"/>
</dbReference>
<dbReference type="SUPFAM" id="SSF52540">
    <property type="entry name" value="P-loop containing nucleoside triphosphate hydrolases"/>
    <property type="match status" value="1"/>
</dbReference>
<dbReference type="EMBL" id="CP000386">
    <property type="protein sequence ID" value="ABG05856.1"/>
    <property type="molecule type" value="Genomic_DNA"/>
</dbReference>
<evidence type="ECO:0000259" key="3">
    <source>
        <dbReference type="PROSITE" id="PS50043"/>
    </source>
</evidence>
<dbReference type="Gene3D" id="1.10.10.10">
    <property type="entry name" value="Winged helix-like DNA-binding domain superfamily/Winged helix DNA-binding domain"/>
    <property type="match status" value="2"/>
</dbReference>
<dbReference type="PROSITE" id="PS50005">
    <property type="entry name" value="TPR"/>
    <property type="match status" value="1"/>
</dbReference>
<dbReference type="HOGENOM" id="CLU_004665_5_2_11"/>
<dbReference type="Pfam" id="PF25872">
    <property type="entry name" value="HTH_77"/>
    <property type="match status" value="1"/>
</dbReference>
<dbReference type="CDD" id="cd06170">
    <property type="entry name" value="LuxR_C_like"/>
    <property type="match status" value="1"/>
</dbReference>
<feature type="domain" description="HTH luxR-type" evidence="3">
    <location>
        <begin position="713"/>
        <end position="778"/>
    </location>
</feature>
<organism evidence="4 5">
    <name type="scientific">Rubrobacter xylanophilus (strain DSM 9941 / JCM 11954 / NBRC 16129 / PRD-1)</name>
    <dbReference type="NCBI Taxonomy" id="266117"/>
    <lineage>
        <taxon>Bacteria</taxon>
        <taxon>Bacillati</taxon>
        <taxon>Actinomycetota</taxon>
        <taxon>Rubrobacteria</taxon>
        <taxon>Rubrobacterales</taxon>
        <taxon>Rubrobacteraceae</taxon>
        <taxon>Rubrobacter</taxon>
    </lineage>
</organism>
<keyword evidence="5" id="KW-1185">Reference proteome</keyword>
<dbReference type="PANTHER" id="PTHR47691">
    <property type="entry name" value="REGULATOR-RELATED"/>
    <property type="match status" value="1"/>
</dbReference>
<accession>Q1ARX2</accession>
<dbReference type="InterPro" id="IPR011990">
    <property type="entry name" value="TPR-like_helical_dom_sf"/>
</dbReference>
<feature type="region of interest" description="Disordered" evidence="2">
    <location>
        <begin position="1"/>
        <end position="24"/>
    </location>
</feature>
<dbReference type="PhylomeDB" id="Q1ARX2"/>
<dbReference type="Pfam" id="PF13424">
    <property type="entry name" value="TPR_12"/>
    <property type="match status" value="1"/>
</dbReference>
<evidence type="ECO:0000256" key="1">
    <source>
        <dbReference type="PROSITE-ProRule" id="PRU00339"/>
    </source>
</evidence>
<dbReference type="Pfam" id="PF00196">
    <property type="entry name" value="GerE"/>
    <property type="match status" value="1"/>
</dbReference>
<evidence type="ECO:0000313" key="5">
    <source>
        <dbReference type="Proteomes" id="UP000006637"/>
    </source>
</evidence>